<evidence type="ECO:0000256" key="2">
    <source>
        <dbReference type="ARBA" id="ARBA00023315"/>
    </source>
</evidence>
<evidence type="ECO:0000256" key="1">
    <source>
        <dbReference type="ARBA" id="ARBA00022679"/>
    </source>
</evidence>
<dbReference type="STRING" id="59925.EU91_0055"/>
<dbReference type="InterPro" id="IPR016181">
    <property type="entry name" value="Acyl_CoA_acyltransferase"/>
</dbReference>
<dbReference type="EMBL" id="JNAH01000002">
    <property type="protein sequence ID" value="KGF88943.1"/>
    <property type="molecule type" value="Genomic_DNA"/>
</dbReference>
<comment type="caution">
    <text evidence="4">The sequence shown here is derived from an EMBL/GenBank/DDBJ whole genome shotgun (WGS) entry which is preliminary data.</text>
</comment>
<dbReference type="Pfam" id="PF00583">
    <property type="entry name" value="Acetyltransf_1"/>
    <property type="match status" value="1"/>
</dbReference>
<protein>
    <submittedName>
        <fullName evidence="4">N-acetyltransferase (GNAT) family</fullName>
    </submittedName>
</protein>
<evidence type="ECO:0000313" key="5">
    <source>
        <dbReference type="Proteomes" id="UP000030598"/>
    </source>
</evidence>
<dbReference type="RefSeq" id="WP_032523695.1">
    <property type="nucleotide sequence ID" value="NZ_CP138934.1"/>
</dbReference>
<feature type="domain" description="N-acetyltransferase" evidence="3">
    <location>
        <begin position="41"/>
        <end position="176"/>
    </location>
</feature>
<dbReference type="GO" id="GO:0005737">
    <property type="term" value="C:cytoplasm"/>
    <property type="evidence" value="ECO:0007669"/>
    <property type="project" value="TreeGrafter"/>
</dbReference>
<dbReference type="Gene3D" id="3.40.630.30">
    <property type="match status" value="1"/>
</dbReference>
<evidence type="ECO:0000313" key="4">
    <source>
        <dbReference type="EMBL" id="KGF88943.1"/>
    </source>
</evidence>
<dbReference type="InterPro" id="IPR045039">
    <property type="entry name" value="NSI-like"/>
</dbReference>
<dbReference type="PANTHER" id="PTHR43626:SF4">
    <property type="entry name" value="GCN5-RELATED N-ACETYLTRANSFERASE 2, CHLOROPLASTIC"/>
    <property type="match status" value="1"/>
</dbReference>
<dbReference type="PROSITE" id="PS51186">
    <property type="entry name" value="GNAT"/>
    <property type="match status" value="1"/>
</dbReference>
<dbReference type="PANTHER" id="PTHR43626">
    <property type="entry name" value="ACYL-COA N-ACYLTRANSFERASE"/>
    <property type="match status" value="1"/>
</dbReference>
<dbReference type="OrthoDB" id="9775804at2"/>
<name>A0A0A1ZL54_PROMR</name>
<evidence type="ECO:0000259" key="3">
    <source>
        <dbReference type="PROSITE" id="PS51186"/>
    </source>
</evidence>
<proteinExistence type="predicted"/>
<keyword evidence="2" id="KW-0012">Acyltransferase</keyword>
<reference evidence="5" key="1">
    <citation type="journal article" date="2014" name="Sci. Data">
        <title>Genomes of diverse isolates of the marine cyanobacterium Prochlorococcus.</title>
        <authorList>
            <person name="Biller S."/>
            <person name="Berube P."/>
            <person name="Thompson J."/>
            <person name="Kelly L."/>
            <person name="Roggensack S."/>
            <person name="Awad L."/>
            <person name="Roache-Johnson K."/>
            <person name="Ding H."/>
            <person name="Giovannoni S.J."/>
            <person name="Moore L.R."/>
            <person name="Chisholm S.W."/>
        </authorList>
    </citation>
    <scope>NUCLEOTIDE SEQUENCE [LARGE SCALE GENOMIC DNA]</scope>
    <source>
        <strain evidence="5">GP2</strain>
    </source>
</reference>
<organism evidence="4 5">
    <name type="scientific">Prochlorococcus marinus str. GP2</name>
    <dbReference type="NCBI Taxonomy" id="59925"/>
    <lineage>
        <taxon>Bacteria</taxon>
        <taxon>Bacillati</taxon>
        <taxon>Cyanobacteriota</taxon>
        <taxon>Cyanophyceae</taxon>
        <taxon>Synechococcales</taxon>
        <taxon>Prochlorococcaceae</taxon>
        <taxon>Prochlorococcus</taxon>
    </lineage>
</organism>
<accession>A0A0A1ZL54</accession>
<sequence>MIFKNQGSSIKKSNSISRNELLDIYGLNAHEFTQKNKDEIFVCSNSKELDLIELDQLLQSVGWSRRPIRRVKRALDFSILVVSLWRHDDKFPRLVGFARCTGDGILEATVWDVAINPVYQGQGLGKELMKYILKELKNIGITKVTLFADADVISFYKRQGWILEPRGSKCAFWYAN</sequence>
<dbReference type="GO" id="GO:0008080">
    <property type="term" value="F:N-acetyltransferase activity"/>
    <property type="evidence" value="ECO:0007669"/>
    <property type="project" value="InterPro"/>
</dbReference>
<dbReference type="InterPro" id="IPR000182">
    <property type="entry name" value="GNAT_dom"/>
</dbReference>
<dbReference type="AlphaFoldDB" id="A0A0A1ZL54"/>
<keyword evidence="1 4" id="KW-0808">Transferase</keyword>
<dbReference type="CDD" id="cd04301">
    <property type="entry name" value="NAT_SF"/>
    <property type="match status" value="1"/>
</dbReference>
<dbReference type="SUPFAM" id="SSF55729">
    <property type="entry name" value="Acyl-CoA N-acyltransferases (Nat)"/>
    <property type="match status" value="1"/>
</dbReference>
<gene>
    <name evidence="4" type="ORF">EU91_0055</name>
</gene>
<dbReference type="Proteomes" id="UP000030598">
    <property type="component" value="Unassembled WGS sequence"/>
</dbReference>
<dbReference type="eggNOG" id="COG0456">
    <property type="taxonomic scope" value="Bacteria"/>
</dbReference>